<keyword evidence="4" id="KW-1133">Transmembrane helix</keyword>
<keyword evidence="4" id="KW-0812">Transmembrane</keyword>
<accession>A0AAD7RBD7</accession>
<dbReference type="Pfam" id="PF13855">
    <property type="entry name" value="LRR_8"/>
    <property type="match status" value="2"/>
</dbReference>
<evidence type="ECO:0008006" key="10">
    <source>
        <dbReference type="Google" id="ProtNLM"/>
    </source>
</evidence>
<keyword evidence="2 5" id="KW-0732">Signal</keyword>
<evidence type="ECO:0000313" key="8">
    <source>
        <dbReference type="EMBL" id="KAJ8373240.1"/>
    </source>
</evidence>
<dbReference type="SMART" id="SM00369">
    <property type="entry name" value="LRR_TYP"/>
    <property type="match status" value="5"/>
</dbReference>
<dbReference type="GO" id="GO:0090090">
    <property type="term" value="P:negative regulation of canonical Wnt signaling pathway"/>
    <property type="evidence" value="ECO:0007669"/>
    <property type="project" value="TreeGrafter"/>
</dbReference>
<dbReference type="InterPro" id="IPR032675">
    <property type="entry name" value="LRR_dom_sf"/>
</dbReference>
<dbReference type="PRINTS" id="PR00019">
    <property type="entry name" value="LEURICHRPT"/>
</dbReference>
<dbReference type="PANTHER" id="PTHR24364">
    <property type="entry name" value="LP06937P"/>
    <property type="match status" value="1"/>
</dbReference>
<feature type="transmembrane region" description="Helical" evidence="4">
    <location>
        <begin position="310"/>
        <end position="330"/>
    </location>
</feature>
<dbReference type="InterPro" id="IPR000372">
    <property type="entry name" value="LRRNT"/>
</dbReference>
<feature type="domain" description="LRRNT" evidence="6">
    <location>
        <begin position="25"/>
        <end position="59"/>
    </location>
</feature>
<dbReference type="SUPFAM" id="SSF52058">
    <property type="entry name" value="L domain-like"/>
    <property type="match status" value="1"/>
</dbReference>
<evidence type="ECO:0000259" key="7">
    <source>
        <dbReference type="SMART" id="SM00082"/>
    </source>
</evidence>
<organism evidence="8 9">
    <name type="scientific">Aldrovandia affinis</name>
    <dbReference type="NCBI Taxonomy" id="143900"/>
    <lineage>
        <taxon>Eukaryota</taxon>
        <taxon>Metazoa</taxon>
        <taxon>Chordata</taxon>
        <taxon>Craniata</taxon>
        <taxon>Vertebrata</taxon>
        <taxon>Euteleostomi</taxon>
        <taxon>Actinopterygii</taxon>
        <taxon>Neopterygii</taxon>
        <taxon>Teleostei</taxon>
        <taxon>Notacanthiformes</taxon>
        <taxon>Halosauridae</taxon>
        <taxon>Aldrovandia</taxon>
    </lineage>
</organism>
<evidence type="ECO:0000256" key="4">
    <source>
        <dbReference type="SAM" id="Phobius"/>
    </source>
</evidence>
<comment type="caution">
    <text evidence="8">The sequence shown here is derived from an EMBL/GenBank/DDBJ whole genome shotgun (WGS) entry which is preliminary data.</text>
</comment>
<keyword evidence="9" id="KW-1185">Reference proteome</keyword>
<sequence length="374" mass="40379">MFRLARRVAVCALVLCAWSVRAAGACPSACECSEAAQTVKCVSRELREVPRGIPGYARNLFILGNRIRRLAPGAFSGLENVTNLSLSNNRIVEVESHSFGALRSLRSLDLSGNQLALIHPEALAVPGSPLRELNLSRALYNRSAAADLATALRWGALSGLQALDLSANRLLFLPAAMFAPLPALRRLTLANNSLLALPNGSFLGLEALEDLDLSLNGFRAFRREALRELDRLGRARLRLAHNPLACVCGLEEFCAWLNASLGRVQDGERLACSSPPELRNASLSALGGRALGCHGDGAGQGAGLALQTSYVLLGLVLGLVGVLFLFVLYLNRHGIKKWALETREACREVLEGYHYRYEIDSDPRLGQICTSGDL</sequence>
<dbReference type="InterPro" id="IPR001611">
    <property type="entry name" value="Leu-rich_rpt"/>
</dbReference>
<keyword evidence="4" id="KW-0472">Membrane</keyword>
<evidence type="ECO:0000313" key="9">
    <source>
        <dbReference type="Proteomes" id="UP001221898"/>
    </source>
</evidence>
<dbReference type="Proteomes" id="UP001221898">
    <property type="component" value="Unassembled WGS sequence"/>
</dbReference>
<dbReference type="EMBL" id="JAINUG010000369">
    <property type="protein sequence ID" value="KAJ8373240.1"/>
    <property type="molecule type" value="Genomic_DNA"/>
</dbReference>
<proteinExistence type="predicted"/>
<feature type="signal peptide" evidence="5">
    <location>
        <begin position="1"/>
        <end position="24"/>
    </location>
</feature>
<dbReference type="InterPro" id="IPR052286">
    <property type="entry name" value="Wnt_signaling_inhibitor"/>
</dbReference>
<keyword evidence="3" id="KW-0677">Repeat</keyword>
<keyword evidence="1" id="KW-0433">Leucine-rich repeat</keyword>
<dbReference type="Gene3D" id="3.80.10.10">
    <property type="entry name" value="Ribonuclease Inhibitor"/>
    <property type="match status" value="1"/>
</dbReference>
<dbReference type="AlphaFoldDB" id="A0AAD7RBD7"/>
<reference evidence="8" key="1">
    <citation type="journal article" date="2023" name="Science">
        <title>Genome structures resolve the early diversification of teleost fishes.</title>
        <authorList>
            <person name="Parey E."/>
            <person name="Louis A."/>
            <person name="Montfort J."/>
            <person name="Bouchez O."/>
            <person name="Roques C."/>
            <person name="Iampietro C."/>
            <person name="Lluch J."/>
            <person name="Castinel A."/>
            <person name="Donnadieu C."/>
            <person name="Desvignes T."/>
            <person name="Floi Bucao C."/>
            <person name="Jouanno E."/>
            <person name="Wen M."/>
            <person name="Mejri S."/>
            <person name="Dirks R."/>
            <person name="Jansen H."/>
            <person name="Henkel C."/>
            <person name="Chen W.J."/>
            <person name="Zahm M."/>
            <person name="Cabau C."/>
            <person name="Klopp C."/>
            <person name="Thompson A.W."/>
            <person name="Robinson-Rechavi M."/>
            <person name="Braasch I."/>
            <person name="Lecointre G."/>
            <person name="Bobe J."/>
            <person name="Postlethwait J.H."/>
            <person name="Berthelot C."/>
            <person name="Roest Crollius H."/>
            <person name="Guiguen Y."/>
        </authorList>
    </citation>
    <scope>NUCLEOTIDE SEQUENCE</scope>
    <source>
        <strain evidence="8">NC1722</strain>
    </source>
</reference>
<name>A0AAD7RBD7_9TELE</name>
<feature type="domain" description="LRRCT" evidence="7">
    <location>
        <begin position="242"/>
        <end position="294"/>
    </location>
</feature>
<evidence type="ECO:0000256" key="2">
    <source>
        <dbReference type="ARBA" id="ARBA00022729"/>
    </source>
</evidence>
<dbReference type="PANTHER" id="PTHR24364:SF22">
    <property type="entry name" value="TROPHOBLAST GLYCOPROTEIN A-RELATED"/>
    <property type="match status" value="1"/>
</dbReference>
<evidence type="ECO:0000256" key="5">
    <source>
        <dbReference type="SAM" id="SignalP"/>
    </source>
</evidence>
<gene>
    <name evidence="8" type="ORF">AAFF_G00267320</name>
</gene>
<dbReference type="SMART" id="SM00082">
    <property type="entry name" value="LRRCT"/>
    <property type="match status" value="1"/>
</dbReference>
<evidence type="ECO:0000256" key="1">
    <source>
        <dbReference type="ARBA" id="ARBA00022614"/>
    </source>
</evidence>
<feature type="chain" id="PRO_5042099673" description="Trophoblast glycoprotein-like" evidence="5">
    <location>
        <begin position="25"/>
        <end position="374"/>
    </location>
</feature>
<dbReference type="InterPro" id="IPR003591">
    <property type="entry name" value="Leu-rich_rpt_typical-subtyp"/>
</dbReference>
<dbReference type="SMART" id="SM00013">
    <property type="entry name" value="LRRNT"/>
    <property type="match status" value="1"/>
</dbReference>
<evidence type="ECO:0000259" key="6">
    <source>
        <dbReference type="SMART" id="SM00013"/>
    </source>
</evidence>
<evidence type="ECO:0000256" key="3">
    <source>
        <dbReference type="ARBA" id="ARBA00022737"/>
    </source>
</evidence>
<protein>
    <recommendedName>
        <fullName evidence="10">Trophoblast glycoprotein-like</fullName>
    </recommendedName>
</protein>
<dbReference type="InterPro" id="IPR000483">
    <property type="entry name" value="Cys-rich_flank_reg_C"/>
</dbReference>
<dbReference type="GO" id="GO:0005886">
    <property type="term" value="C:plasma membrane"/>
    <property type="evidence" value="ECO:0007669"/>
    <property type="project" value="TreeGrafter"/>
</dbReference>